<dbReference type="OrthoDB" id="125447at2759"/>
<accession>A0A2P4YV30</accession>
<proteinExistence type="predicted"/>
<name>A0A2P4YV30_9STRA</name>
<dbReference type="EMBL" id="NCKW01000037">
    <property type="protein sequence ID" value="POM81650.1"/>
    <property type="molecule type" value="Genomic_DNA"/>
</dbReference>
<evidence type="ECO:0000313" key="3">
    <source>
        <dbReference type="Proteomes" id="UP000237271"/>
    </source>
</evidence>
<comment type="caution">
    <text evidence="2">The sequence shown here is derived from an EMBL/GenBank/DDBJ whole genome shotgun (WGS) entry which is preliminary data.</text>
</comment>
<organism evidence="2 3">
    <name type="scientific">Phytophthora palmivora</name>
    <dbReference type="NCBI Taxonomy" id="4796"/>
    <lineage>
        <taxon>Eukaryota</taxon>
        <taxon>Sar</taxon>
        <taxon>Stramenopiles</taxon>
        <taxon>Oomycota</taxon>
        <taxon>Peronosporomycetes</taxon>
        <taxon>Peronosporales</taxon>
        <taxon>Peronosporaceae</taxon>
        <taxon>Phytophthora</taxon>
    </lineage>
</organism>
<reference evidence="2 3" key="1">
    <citation type="journal article" date="2017" name="Genome Biol. Evol.">
        <title>Phytophthora megakarya and P. palmivora, closely related causal agents of cacao black pod rot, underwent increases in genome sizes and gene numbers by different mechanisms.</title>
        <authorList>
            <person name="Ali S.S."/>
            <person name="Shao J."/>
            <person name="Lary D.J."/>
            <person name="Kronmiller B."/>
            <person name="Shen D."/>
            <person name="Strem M.D."/>
            <person name="Amoako-Attah I."/>
            <person name="Akrofi A.Y."/>
            <person name="Begoude B.A."/>
            <person name="Ten Hoopen G.M."/>
            <person name="Coulibaly K."/>
            <person name="Kebe B.I."/>
            <person name="Melnick R.L."/>
            <person name="Guiltinan M.J."/>
            <person name="Tyler B.M."/>
            <person name="Meinhardt L.W."/>
            <person name="Bailey B.A."/>
        </authorList>
    </citation>
    <scope>NUCLEOTIDE SEQUENCE [LARGE SCALE GENOMIC DNA]</scope>
    <source>
        <strain evidence="3">sbr112.9</strain>
    </source>
</reference>
<dbReference type="AlphaFoldDB" id="A0A2P4YV30"/>
<feature type="region of interest" description="Disordered" evidence="1">
    <location>
        <begin position="1"/>
        <end position="61"/>
    </location>
</feature>
<keyword evidence="3" id="KW-1185">Reference proteome</keyword>
<gene>
    <name evidence="2" type="ORF">PHPALM_347</name>
</gene>
<sequence length="310" mass="34150">MGHDDRPPRGGCADSARKSPSLISDTVGVDRAIGAPGPPAKSLVTDESLPAWRREPTPSANTVRVARERKLQLMKRIRDRRLLATLKRLHIKVPGPVPPHKRGVKGPRRNQLNRSLQTALSALIVARGYSIPELVELARGQTPSDYRPNKALCPDDIVCLVAARGITPRWATPVAHGRLHVNNHQSANRHLNAVVVSIRRGQDAVQYLVLSDDVLQHLEGVHISPLGTVEVRLIHDLSFPRGHSVNEASVKDHFPAVVYRHVPPLPSASSSSHESTPTEGPFFAYEWVDDHGMVAVDTPIVWPQQTKRYA</sequence>
<protein>
    <submittedName>
        <fullName evidence="2">Uncharacterized protein</fullName>
    </submittedName>
</protein>
<evidence type="ECO:0000256" key="1">
    <source>
        <dbReference type="SAM" id="MobiDB-lite"/>
    </source>
</evidence>
<dbReference type="Proteomes" id="UP000237271">
    <property type="component" value="Unassembled WGS sequence"/>
</dbReference>
<evidence type="ECO:0000313" key="2">
    <source>
        <dbReference type="EMBL" id="POM81650.1"/>
    </source>
</evidence>